<keyword evidence="1" id="KW-0812">Transmembrane</keyword>
<accession>E7C498</accession>
<reference evidence="2" key="1">
    <citation type="submission" date="2010-01" db="EMBL/GenBank/DDBJ databases">
        <title>Genome fragments of uncultured bacteria from the North Pacific subtropical Gyre.</title>
        <authorList>
            <person name="Pham V.D."/>
            <person name="Delong E.F."/>
        </authorList>
    </citation>
    <scope>NUCLEOTIDE SEQUENCE</scope>
</reference>
<evidence type="ECO:0000313" key="2">
    <source>
        <dbReference type="EMBL" id="ADI22272.1"/>
    </source>
</evidence>
<feature type="transmembrane region" description="Helical" evidence="1">
    <location>
        <begin position="12"/>
        <end position="31"/>
    </location>
</feature>
<dbReference type="AlphaFoldDB" id="E7C498"/>
<protein>
    <submittedName>
        <fullName evidence="2">Uncharacterized protein</fullName>
    </submittedName>
</protein>
<sequence length="214" mass="23907">MDEIFGGKDKFLLVMLGIALGVIGLFLARFAGLPQLPDSEQVHYHANFAVFINGERLDLSSTRYMHDVSCKVDPGAMLPVDRAHMHENIHDVVHVHHEGTTWGHFFQNLDFAIGDNFLITDNGDSFFSDNDKQMKFVLDGIEVFSVFNRVIESEDRLLISFGSEGIGEVMDLQLPEIPSTASLFNQSPQDTGGCSVIKAAPEAFGKKIRRAFWF</sequence>
<proteinExistence type="predicted"/>
<evidence type="ECO:0000256" key="1">
    <source>
        <dbReference type="SAM" id="Phobius"/>
    </source>
</evidence>
<keyword evidence="1" id="KW-0472">Membrane</keyword>
<dbReference type="EMBL" id="GU567980">
    <property type="protein sequence ID" value="ADI22272.1"/>
    <property type="molecule type" value="Genomic_DNA"/>
</dbReference>
<keyword evidence="1" id="KW-1133">Transmembrane helix</keyword>
<organism evidence="2">
    <name type="scientific">uncultured Gemmatimonadales bacterium HF0200_36I24</name>
    <dbReference type="NCBI Taxonomy" id="723614"/>
    <lineage>
        <taxon>Bacteria</taxon>
        <taxon>Pseudomonadati</taxon>
        <taxon>Gemmatimonadota</taxon>
        <taxon>Gemmatimonadia</taxon>
        <taxon>Gemmatimonadales</taxon>
        <taxon>environmental samples</taxon>
    </lineage>
</organism>
<name>E7C498_9BACT</name>